<proteinExistence type="predicted"/>
<dbReference type="SUPFAM" id="SSF54593">
    <property type="entry name" value="Glyoxalase/Bleomycin resistance protein/Dihydroxybiphenyl dioxygenase"/>
    <property type="match status" value="1"/>
</dbReference>
<accession>A0ABU3WU85</accession>
<protein>
    <submittedName>
        <fullName evidence="3">Glyoxalase</fullName>
    </submittedName>
</protein>
<keyword evidence="4" id="KW-1185">Reference proteome</keyword>
<evidence type="ECO:0000256" key="1">
    <source>
        <dbReference type="ARBA" id="ARBA00022723"/>
    </source>
</evidence>
<dbReference type="InterPro" id="IPR037523">
    <property type="entry name" value="VOC_core"/>
</dbReference>
<comment type="caution">
    <text evidence="3">The sequence shown here is derived from an EMBL/GenBank/DDBJ whole genome shotgun (WGS) entry which is preliminary data.</text>
</comment>
<dbReference type="Gene3D" id="3.10.180.10">
    <property type="entry name" value="2,3-Dihydroxybiphenyl 1,2-Dioxygenase, domain 1"/>
    <property type="match status" value="1"/>
</dbReference>
<dbReference type="PANTHER" id="PTHR43048:SF3">
    <property type="entry name" value="METHYLMALONYL-COA EPIMERASE, MITOCHONDRIAL"/>
    <property type="match status" value="1"/>
</dbReference>
<sequence>MSSTGDNHTVCDGRTADRITKVDHVALTVPSMTEAATFFRDVVGGTFLCGGDNDETGVRLMHWMLPGFKLELMQPLRSDSLISEAMRRRGPGFHHMTFLVDDIPRTVEALRADGCEPIDTDTRLSAWSETFLSPRATFGALLQFVSTDLRWDTPTHDYTCEDVLAGRIVWRNYIACARENHQIA</sequence>
<dbReference type="Proteomes" id="UP001275440">
    <property type="component" value="Unassembled WGS sequence"/>
</dbReference>
<name>A0ABU3WU85_9NOCA</name>
<dbReference type="PANTHER" id="PTHR43048">
    <property type="entry name" value="METHYLMALONYL-COA EPIMERASE"/>
    <property type="match status" value="1"/>
</dbReference>
<dbReference type="Pfam" id="PF13669">
    <property type="entry name" value="Glyoxalase_4"/>
    <property type="match status" value="1"/>
</dbReference>
<gene>
    <name evidence="3" type="ORF">F8M49_23325</name>
</gene>
<dbReference type="InterPro" id="IPR051785">
    <property type="entry name" value="MMCE/EMCE_epimerase"/>
</dbReference>
<dbReference type="InterPro" id="IPR029068">
    <property type="entry name" value="Glyas_Bleomycin-R_OHBP_Dase"/>
</dbReference>
<feature type="domain" description="VOC" evidence="2">
    <location>
        <begin position="21"/>
        <end position="147"/>
    </location>
</feature>
<reference evidence="3 4" key="1">
    <citation type="submission" date="2019-10" db="EMBL/GenBank/DDBJ databases">
        <title>Draft Genome Assembly of Rhodococcus zopfii DSM44189.</title>
        <authorList>
            <person name="Sutton J.M."/>
            <person name="Akob D.M."/>
            <person name="Bushman T.J."/>
        </authorList>
    </citation>
    <scope>NUCLEOTIDE SEQUENCE [LARGE SCALE GENOMIC DNA]</scope>
    <source>
        <strain evidence="3 4">DSM 44189</strain>
    </source>
</reference>
<evidence type="ECO:0000313" key="3">
    <source>
        <dbReference type="EMBL" id="MDV2477582.1"/>
    </source>
</evidence>
<dbReference type="EMBL" id="WBMO01000005">
    <property type="protein sequence ID" value="MDV2477582.1"/>
    <property type="molecule type" value="Genomic_DNA"/>
</dbReference>
<evidence type="ECO:0000259" key="2">
    <source>
        <dbReference type="PROSITE" id="PS51819"/>
    </source>
</evidence>
<keyword evidence="1" id="KW-0479">Metal-binding</keyword>
<organism evidence="3 4">
    <name type="scientific">Rhodococcus zopfii</name>
    <dbReference type="NCBI Taxonomy" id="43772"/>
    <lineage>
        <taxon>Bacteria</taxon>
        <taxon>Bacillati</taxon>
        <taxon>Actinomycetota</taxon>
        <taxon>Actinomycetes</taxon>
        <taxon>Mycobacteriales</taxon>
        <taxon>Nocardiaceae</taxon>
        <taxon>Rhodococcus</taxon>
    </lineage>
</organism>
<evidence type="ECO:0000313" key="4">
    <source>
        <dbReference type="Proteomes" id="UP001275440"/>
    </source>
</evidence>
<dbReference type="PROSITE" id="PS51819">
    <property type="entry name" value="VOC"/>
    <property type="match status" value="1"/>
</dbReference>